<sequence>MQILLDLVQKSKATALLGFIVLFSSVTFAKMEQQPDLPELLYLSDPLCGWCYGMSPIIQRVQREFAGRVVVSVLCGGMITGEQVGPIGENWHDLTGALTQVARVAGVEFGTAFQAVGQEGSRLQDSEPPSRAIHAFRQLRQDEAAQFAHEVQQAHFQHGADLNDPATYDALVAPYGLDAADFRGRLTSREVIRGTILEFAAVGKIGVQGFPTTILRLGSQGYVLARGYQPYDAFAARLEEALTQPDKV</sequence>
<dbReference type="Gene3D" id="1.10.472.60">
    <property type="entry name" value="putative protein disulfide isomerase domain"/>
    <property type="match status" value="1"/>
</dbReference>
<dbReference type="PANTHER" id="PTHR13887:SF54">
    <property type="entry name" value="DSBA FAMILY PROTEIN"/>
    <property type="match status" value="1"/>
</dbReference>
<protein>
    <recommendedName>
        <fullName evidence="1">DSBA-like thioredoxin domain-containing protein</fullName>
    </recommendedName>
</protein>
<dbReference type="CDD" id="cd03025">
    <property type="entry name" value="DsbA_FrnE_like"/>
    <property type="match status" value="1"/>
</dbReference>
<dbReference type="STRING" id="1227739.Hsw_3258"/>
<feature type="domain" description="DSBA-like thioredoxin" evidence="1">
    <location>
        <begin position="44"/>
        <end position="238"/>
    </location>
</feature>
<dbReference type="Pfam" id="PF01323">
    <property type="entry name" value="DSBA"/>
    <property type="match status" value="1"/>
</dbReference>
<accession>W8F1Q6</accession>
<reference evidence="2 3" key="1">
    <citation type="submission" date="2014-01" db="EMBL/GenBank/DDBJ databases">
        <title>Complete genome sequence of ionizing-radiation resistance bacterium Hymenobacter swuensis DY53.</title>
        <authorList>
            <person name="Jung J.-H."/>
            <person name="Jeong S.-W."/>
            <person name="Joe M.-H."/>
            <person name="Cho y.-j."/>
            <person name="Kim M.-K."/>
            <person name="Lim S.-Y."/>
        </authorList>
    </citation>
    <scope>NUCLEOTIDE SEQUENCE [LARGE SCALE GENOMIC DNA]</scope>
    <source>
        <strain evidence="2 3">DY53</strain>
    </source>
</reference>
<dbReference type="Gene3D" id="3.40.30.10">
    <property type="entry name" value="Glutaredoxin"/>
    <property type="match status" value="1"/>
</dbReference>
<dbReference type="Proteomes" id="UP000019423">
    <property type="component" value="Chromosome"/>
</dbReference>
<evidence type="ECO:0000313" key="3">
    <source>
        <dbReference type="Proteomes" id="UP000019423"/>
    </source>
</evidence>
<proteinExistence type="predicted"/>
<name>W8F1Q6_9BACT</name>
<dbReference type="InterPro" id="IPR001853">
    <property type="entry name" value="DSBA-like_thioredoxin_dom"/>
</dbReference>
<dbReference type="HOGENOM" id="CLU_097497_2_1_10"/>
<dbReference type="AlphaFoldDB" id="W8F1Q6"/>
<organism evidence="2 3">
    <name type="scientific">Hymenobacter swuensis DY53</name>
    <dbReference type="NCBI Taxonomy" id="1227739"/>
    <lineage>
        <taxon>Bacteria</taxon>
        <taxon>Pseudomonadati</taxon>
        <taxon>Bacteroidota</taxon>
        <taxon>Cytophagia</taxon>
        <taxon>Cytophagales</taxon>
        <taxon>Hymenobacteraceae</taxon>
        <taxon>Hymenobacter</taxon>
    </lineage>
</organism>
<dbReference type="InterPro" id="IPR036249">
    <property type="entry name" value="Thioredoxin-like_sf"/>
</dbReference>
<dbReference type="PANTHER" id="PTHR13887">
    <property type="entry name" value="GLUTATHIONE S-TRANSFERASE KAPPA"/>
    <property type="match status" value="1"/>
</dbReference>
<evidence type="ECO:0000259" key="1">
    <source>
        <dbReference type="Pfam" id="PF01323"/>
    </source>
</evidence>
<evidence type="ECO:0000313" key="2">
    <source>
        <dbReference type="EMBL" id="AHJ98853.1"/>
    </source>
</evidence>
<dbReference type="eggNOG" id="COG3531">
    <property type="taxonomic scope" value="Bacteria"/>
</dbReference>
<dbReference type="KEGG" id="hsw:Hsw_3258"/>
<dbReference type="GO" id="GO:0016491">
    <property type="term" value="F:oxidoreductase activity"/>
    <property type="evidence" value="ECO:0007669"/>
    <property type="project" value="InterPro"/>
</dbReference>
<dbReference type="PATRIC" id="fig|1227739.3.peg.3425"/>
<dbReference type="EMBL" id="CP007145">
    <property type="protein sequence ID" value="AHJ98853.1"/>
    <property type="molecule type" value="Genomic_DNA"/>
</dbReference>
<dbReference type="SUPFAM" id="SSF52833">
    <property type="entry name" value="Thioredoxin-like"/>
    <property type="match status" value="1"/>
</dbReference>
<gene>
    <name evidence="2" type="ORF">Hsw_3258</name>
</gene>
<keyword evidence="3" id="KW-1185">Reference proteome</keyword>